<evidence type="ECO:0000313" key="1">
    <source>
        <dbReference type="EMBL" id="AKJ95919.1"/>
    </source>
</evidence>
<dbReference type="InterPro" id="IPR036249">
    <property type="entry name" value="Thioredoxin-like_sf"/>
</dbReference>
<reference evidence="1 2" key="1">
    <citation type="submission" date="2015-04" db="EMBL/GenBank/DDBJ databases">
        <title>Complete Sequence for the Genome of the Thioalkalivibrio versutus D301.</title>
        <authorList>
            <person name="Mu T."/>
            <person name="Zhou J."/>
            <person name="Xu X."/>
        </authorList>
    </citation>
    <scope>NUCLEOTIDE SEQUENCE [LARGE SCALE GENOMIC DNA]</scope>
    <source>
        <strain evidence="1 2">D301</strain>
    </source>
</reference>
<dbReference type="SFLD" id="SFLDS00019">
    <property type="entry name" value="Glutathione_Transferase_(cytos"/>
    <property type="match status" value="1"/>
</dbReference>
<dbReference type="PROSITE" id="PS50404">
    <property type="entry name" value="GST_NTER"/>
    <property type="match status" value="1"/>
</dbReference>
<keyword evidence="1" id="KW-0808">Transferase</keyword>
<dbReference type="AlphaFoldDB" id="A0A0G3G6C0"/>
<accession>A0A0G3G6C0</accession>
<dbReference type="GO" id="GO:0016740">
    <property type="term" value="F:transferase activity"/>
    <property type="evidence" value="ECO:0007669"/>
    <property type="project" value="UniProtKB-KW"/>
</dbReference>
<dbReference type="CDD" id="cd00299">
    <property type="entry name" value="GST_C_family"/>
    <property type="match status" value="1"/>
</dbReference>
<dbReference type="Proteomes" id="UP000064201">
    <property type="component" value="Chromosome"/>
</dbReference>
<protein>
    <submittedName>
        <fullName evidence="1">Glutathione S-transferase</fullName>
    </submittedName>
</protein>
<dbReference type="KEGG" id="tvr:TVD_11380"/>
<name>A0A0G3G6C0_9GAMM</name>
<keyword evidence="2" id="KW-1185">Reference proteome</keyword>
<gene>
    <name evidence="1" type="ORF">TVD_11380</name>
</gene>
<dbReference type="RefSeq" id="WP_018168072.1">
    <property type="nucleotide sequence ID" value="NZ_CP011367.1"/>
</dbReference>
<dbReference type="PANTHER" id="PTHR43968">
    <property type="match status" value="1"/>
</dbReference>
<dbReference type="EMBL" id="CP011367">
    <property type="protein sequence ID" value="AKJ95919.1"/>
    <property type="molecule type" value="Genomic_DNA"/>
</dbReference>
<dbReference type="SFLD" id="SFLDG00358">
    <property type="entry name" value="Main_(cytGST)"/>
    <property type="match status" value="1"/>
</dbReference>
<dbReference type="Gene3D" id="1.20.1050.10">
    <property type="match status" value="1"/>
</dbReference>
<dbReference type="SUPFAM" id="SSF52833">
    <property type="entry name" value="Thioredoxin-like"/>
    <property type="match status" value="1"/>
</dbReference>
<dbReference type="STRING" id="106634.TVD_11380"/>
<sequence length="229" mass="25985">MNLPHLHLISFAICPFVQRSVITLKYKEAPFELSLIDLANPPDWFRERSPLGKVPLLIVDHDTVLFESAVINEYIDAITPPALMPTDPLEQARTRAWIEYLSEQTFAQYHWMTATTEDAFELARHTAARGLERLEQQMTQDDRLAAPGFSLIDATLAPILMRYALLEDPDSPWETEAFPRLAARWDQLREIPAVRDSVPTDFAAQLADYLRQQDGFAPAHFAAQLDAPA</sequence>
<dbReference type="InterPro" id="IPR010987">
    <property type="entry name" value="Glutathione-S-Trfase_C-like"/>
</dbReference>
<dbReference type="Pfam" id="PF13410">
    <property type="entry name" value="GST_C_2"/>
    <property type="match status" value="1"/>
</dbReference>
<organism evidence="1 2">
    <name type="scientific">Thioalkalivibrio versutus</name>
    <dbReference type="NCBI Taxonomy" id="106634"/>
    <lineage>
        <taxon>Bacteria</taxon>
        <taxon>Pseudomonadati</taxon>
        <taxon>Pseudomonadota</taxon>
        <taxon>Gammaproteobacteria</taxon>
        <taxon>Chromatiales</taxon>
        <taxon>Ectothiorhodospiraceae</taxon>
        <taxon>Thioalkalivibrio</taxon>
    </lineage>
</organism>
<dbReference type="PATRIC" id="fig|106634.4.peg.2322"/>
<dbReference type="Pfam" id="PF13409">
    <property type="entry name" value="GST_N_2"/>
    <property type="match status" value="1"/>
</dbReference>
<dbReference type="InterPro" id="IPR040079">
    <property type="entry name" value="Glutathione_S-Trfase"/>
</dbReference>
<dbReference type="InterPro" id="IPR036282">
    <property type="entry name" value="Glutathione-S-Trfase_C_sf"/>
</dbReference>
<dbReference type="InterPro" id="IPR004045">
    <property type="entry name" value="Glutathione_S-Trfase_N"/>
</dbReference>
<dbReference type="PROSITE" id="PS50405">
    <property type="entry name" value="GST_CTER"/>
    <property type="match status" value="1"/>
</dbReference>
<proteinExistence type="predicted"/>
<dbReference type="PANTHER" id="PTHR43968:SF6">
    <property type="entry name" value="GLUTATHIONE S-TRANSFERASE OMEGA"/>
    <property type="match status" value="1"/>
</dbReference>
<dbReference type="GO" id="GO:0005737">
    <property type="term" value="C:cytoplasm"/>
    <property type="evidence" value="ECO:0007669"/>
    <property type="project" value="TreeGrafter"/>
</dbReference>
<evidence type="ECO:0000313" key="2">
    <source>
        <dbReference type="Proteomes" id="UP000064201"/>
    </source>
</evidence>
<dbReference type="OrthoDB" id="9782992at2"/>
<dbReference type="SUPFAM" id="SSF47616">
    <property type="entry name" value="GST C-terminal domain-like"/>
    <property type="match status" value="1"/>
</dbReference>
<dbReference type="InterPro" id="IPR050983">
    <property type="entry name" value="GST_Omega/HSP26"/>
</dbReference>
<dbReference type="Gene3D" id="3.40.30.10">
    <property type="entry name" value="Glutaredoxin"/>
    <property type="match status" value="1"/>
</dbReference>